<feature type="region of interest" description="Disordered" evidence="2">
    <location>
        <begin position="488"/>
        <end position="518"/>
    </location>
</feature>
<feature type="compositionally biased region" description="Low complexity" evidence="2">
    <location>
        <begin position="98"/>
        <end position="137"/>
    </location>
</feature>
<feature type="compositionally biased region" description="Basic residues" evidence="2">
    <location>
        <begin position="161"/>
        <end position="172"/>
    </location>
</feature>
<keyword evidence="1" id="KW-0175">Coiled coil</keyword>
<dbReference type="GO" id="GO:0003677">
    <property type="term" value="F:DNA binding"/>
    <property type="evidence" value="ECO:0007669"/>
    <property type="project" value="InterPro"/>
</dbReference>
<evidence type="ECO:0000313" key="5">
    <source>
        <dbReference type="Proteomes" id="UP000008141"/>
    </source>
</evidence>
<dbReference type="RefSeq" id="XP_005850075.1">
    <property type="nucleotide sequence ID" value="XM_005850013.1"/>
</dbReference>
<evidence type="ECO:0000256" key="1">
    <source>
        <dbReference type="SAM" id="Coils"/>
    </source>
</evidence>
<evidence type="ECO:0000313" key="4">
    <source>
        <dbReference type="EMBL" id="EFN57973.1"/>
    </source>
</evidence>
<dbReference type="EMBL" id="GL433838">
    <property type="protein sequence ID" value="EFN57973.1"/>
    <property type="molecule type" value="Genomic_DNA"/>
</dbReference>
<gene>
    <name evidence="4" type="ORF">CHLNCDRAFT_142114</name>
</gene>
<sequence>MALAPAHLSAWQARSLGLVSTSGRHASPLTPLQPATTRAATGGGSSSGSRRGLLSPGTAVGYGSRAAVSAAAGQPVVSSRPYSMPPGSLIGRPPSAPPTQLQQLQRAATAAPAPPAHTQVQAGQAGQHAQQQQQQAGSDDDVAPPAASRIHLPSERELERRKKISKANKGRRPWNVGKKHSPDTIARIKAATRQAMQRPEVRQRLAEANERREPHTDAAKAKIRVKLLERAGVAREVINEQAARIVKERLLGSDDPALRELGEYPKVQEVVAGLAWQHFKKDWSQVCTRGWDDHPEFQSHVIAKLTRLVRVWKAKNPPQEAKPTAKPKKVNKVKVAMVHLRKVHEAQGKLAAAEEAMTKLQRAKATLASDPVRLRQALAAEEKASLMISKLRQQVAHLEEALQPVQHYFEEAGQQQVPDLDQQLDLERRLEAQQQEQQQRLLMQQQGAGDIAGTAAGEQVNGMAAAPHTNGIVNGWAGAHVAAAEALQQQHEAPPAVNGHAGSMPPPGAARTQMPWDH</sequence>
<evidence type="ECO:0000259" key="3">
    <source>
        <dbReference type="Pfam" id="PF07460"/>
    </source>
</evidence>
<dbReference type="KEGG" id="cvr:CHLNCDRAFT_142114"/>
<dbReference type="STRING" id="554065.E1Z7T4"/>
<keyword evidence="5" id="KW-1185">Reference proteome</keyword>
<dbReference type="eggNOG" id="ENOG502QUKG">
    <property type="taxonomic scope" value="Eukaryota"/>
</dbReference>
<feature type="domain" description="Nuclease associated modular" evidence="3">
    <location>
        <begin position="159"/>
        <end position="188"/>
    </location>
</feature>
<proteinExistence type="predicted"/>
<dbReference type="OrthoDB" id="515164at2759"/>
<dbReference type="Pfam" id="PF07460">
    <property type="entry name" value="NUMOD3"/>
    <property type="match status" value="1"/>
</dbReference>
<dbReference type="InterPro" id="IPR003611">
    <property type="entry name" value="NUMOD3"/>
</dbReference>
<organism evidence="5">
    <name type="scientific">Chlorella variabilis</name>
    <name type="common">Green alga</name>
    <dbReference type="NCBI Taxonomy" id="554065"/>
    <lineage>
        <taxon>Eukaryota</taxon>
        <taxon>Viridiplantae</taxon>
        <taxon>Chlorophyta</taxon>
        <taxon>core chlorophytes</taxon>
        <taxon>Trebouxiophyceae</taxon>
        <taxon>Chlorellales</taxon>
        <taxon>Chlorellaceae</taxon>
        <taxon>Chlorella clade</taxon>
        <taxon>Chlorella</taxon>
    </lineage>
</organism>
<evidence type="ECO:0000256" key="2">
    <source>
        <dbReference type="SAM" id="MobiDB-lite"/>
    </source>
</evidence>
<reference evidence="4 5" key="1">
    <citation type="journal article" date="2010" name="Plant Cell">
        <title>The Chlorella variabilis NC64A genome reveals adaptation to photosymbiosis, coevolution with viruses, and cryptic sex.</title>
        <authorList>
            <person name="Blanc G."/>
            <person name="Duncan G."/>
            <person name="Agarkova I."/>
            <person name="Borodovsky M."/>
            <person name="Gurnon J."/>
            <person name="Kuo A."/>
            <person name="Lindquist E."/>
            <person name="Lucas S."/>
            <person name="Pangilinan J."/>
            <person name="Polle J."/>
            <person name="Salamov A."/>
            <person name="Terry A."/>
            <person name="Yamada T."/>
            <person name="Dunigan D.D."/>
            <person name="Grigoriev I.V."/>
            <person name="Claverie J.M."/>
            <person name="Van Etten J.L."/>
        </authorList>
    </citation>
    <scope>NUCLEOTIDE SEQUENCE [LARGE SCALE GENOMIC DNA]</scope>
    <source>
        <strain evidence="4 5">NC64A</strain>
    </source>
</reference>
<name>E1Z7T4_CHLVA</name>
<dbReference type="PANTHER" id="PTHR34199">
    <property type="entry name" value="NUMOD3 MOTIF FAMILY PROTEIN, EXPRESSED"/>
    <property type="match status" value="1"/>
</dbReference>
<dbReference type="AlphaFoldDB" id="E1Z7T4"/>
<protein>
    <recommendedName>
        <fullName evidence="3">Nuclease associated modular domain-containing protein</fullName>
    </recommendedName>
</protein>
<dbReference type="InParanoid" id="E1Z7T4"/>
<dbReference type="GeneID" id="17357652"/>
<feature type="region of interest" description="Disordered" evidence="2">
    <location>
        <begin position="22"/>
        <end position="57"/>
    </location>
</feature>
<accession>E1Z7T4</accession>
<feature type="region of interest" description="Disordered" evidence="2">
    <location>
        <begin position="77"/>
        <end position="184"/>
    </location>
</feature>
<feature type="coiled-coil region" evidence="1">
    <location>
        <begin position="343"/>
        <end position="440"/>
    </location>
</feature>
<dbReference type="Proteomes" id="UP000008141">
    <property type="component" value="Unassembled WGS sequence"/>
</dbReference>
<dbReference type="PANTHER" id="PTHR34199:SF2">
    <property type="entry name" value="NUMOD3 MOTIF FAMILY PROTEIN, EXPRESSED"/>
    <property type="match status" value="1"/>
</dbReference>